<protein>
    <submittedName>
        <fullName evidence="1">Uncharacterized protein</fullName>
    </submittedName>
</protein>
<evidence type="ECO:0000313" key="2">
    <source>
        <dbReference type="Proteomes" id="UP001396898"/>
    </source>
</evidence>
<sequence>MPVARVALKNRAHLSKCAIDQSRIVDALDIELVSFARAGRPKAEDLMQDDEEDVTIFTRFPQKLVSWSFNIRLQSFNPATLPYLPIENRKSLKGLEES</sequence>
<dbReference type="Proteomes" id="UP001396898">
    <property type="component" value="Unassembled WGS sequence"/>
</dbReference>
<comment type="caution">
    <text evidence="1">The sequence shown here is derived from an EMBL/GenBank/DDBJ whole genome shotgun (WGS) entry which is preliminary data.</text>
</comment>
<proteinExistence type="predicted"/>
<gene>
    <name evidence="1" type="ORF">PG991_007153</name>
</gene>
<dbReference type="EMBL" id="JAQQWI010000010">
    <property type="protein sequence ID" value="KAK8017963.1"/>
    <property type="molecule type" value="Genomic_DNA"/>
</dbReference>
<keyword evidence="2" id="KW-1185">Reference proteome</keyword>
<evidence type="ECO:0000313" key="1">
    <source>
        <dbReference type="EMBL" id="KAK8017963.1"/>
    </source>
</evidence>
<accession>A0ABR1RSQ9</accession>
<organism evidence="1 2">
    <name type="scientific">Apiospora marii</name>
    <dbReference type="NCBI Taxonomy" id="335849"/>
    <lineage>
        <taxon>Eukaryota</taxon>
        <taxon>Fungi</taxon>
        <taxon>Dikarya</taxon>
        <taxon>Ascomycota</taxon>
        <taxon>Pezizomycotina</taxon>
        <taxon>Sordariomycetes</taxon>
        <taxon>Xylariomycetidae</taxon>
        <taxon>Amphisphaeriales</taxon>
        <taxon>Apiosporaceae</taxon>
        <taxon>Apiospora</taxon>
    </lineage>
</organism>
<name>A0ABR1RSQ9_9PEZI</name>
<reference evidence="1 2" key="1">
    <citation type="submission" date="2023-01" db="EMBL/GenBank/DDBJ databases">
        <title>Analysis of 21 Apiospora genomes using comparative genomics revels a genus with tremendous synthesis potential of carbohydrate active enzymes and secondary metabolites.</title>
        <authorList>
            <person name="Sorensen T."/>
        </authorList>
    </citation>
    <scope>NUCLEOTIDE SEQUENCE [LARGE SCALE GENOMIC DNA]</scope>
    <source>
        <strain evidence="1 2">CBS 20057</strain>
    </source>
</reference>